<evidence type="ECO:0000256" key="2">
    <source>
        <dbReference type="ARBA" id="ARBA00023012"/>
    </source>
</evidence>
<feature type="domain" description="Response regulatory" evidence="6">
    <location>
        <begin position="3"/>
        <end position="127"/>
    </location>
</feature>
<dbReference type="SMART" id="SM00850">
    <property type="entry name" value="LytTR"/>
    <property type="match status" value="1"/>
</dbReference>
<evidence type="ECO:0000256" key="4">
    <source>
        <dbReference type="ARBA" id="ARBA00037164"/>
    </source>
</evidence>
<dbReference type="PROSITE" id="PS50110">
    <property type="entry name" value="RESPONSE_REGULATORY"/>
    <property type="match status" value="1"/>
</dbReference>
<dbReference type="SUPFAM" id="SSF52172">
    <property type="entry name" value="CheY-like"/>
    <property type="match status" value="1"/>
</dbReference>
<keyword evidence="2" id="KW-0902">Two-component regulatory system</keyword>
<keyword evidence="8" id="KW-0238">DNA-binding</keyword>
<dbReference type="AlphaFoldDB" id="A0A429ZS78"/>
<protein>
    <submittedName>
        <fullName evidence="8">DNA-binding response regulator</fullName>
    </submittedName>
</protein>
<dbReference type="Proteomes" id="UP000287239">
    <property type="component" value="Unassembled WGS sequence"/>
</dbReference>
<dbReference type="GO" id="GO:0000156">
    <property type="term" value="F:phosphorelay response regulator activity"/>
    <property type="evidence" value="ECO:0007669"/>
    <property type="project" value="InterPro"/>
</dbReference>
<dbReference type="InterPro" id="IPR046947">
    <property type="entry name" value="LytR-like"/>
</dbReference>
<evidence type="ECO:0000259" key="7">
    <source>
        <dbReference type="PROSITE" id="PS50930"/>
    </source>
</evidence>
<keyword evidence="1" id="KW-0963">Cytoplasm</keyword>
<dbReference type="OrthoDB" id="9809318at2"/>
<dbReference type="Gene3D" id="3.40.50.2300">
    <property type="match status" value="1"/>
</dbReference>
<dbReference type="InterPro" id="IPR011006">
    <property type="entry name" value="CheY-like_superfamily"/>
</dbReference>
<name>A0A429ZS78_9ENTE</name>
<keyword evidence="3" id="KW-0010">Activator</keyword>
<dbReference type="GeneID" id="98567970"/>
<evidence type="ECO:0000313" key="8">
    <source>
        <dbReference type="EMBL" id="RST96513.1"/>
    </source>
</evidence>
<keyword evidence="9" id="KW-1185">Reference proteome</keyword>
<evidence type="ECO:0000313" key="9">
    <source>
        <dbReference type="Proteomes" id="UP000287239"/>
    </source>
</evidence>
<dbReference type="PANTHER" id="PTHR37299">
    <property type="entry name" value="TRANSCRIPTIONAL REGULATOR-RELATED"/>
    <property type="match status" value="1"/>
</dbReference>
<dbReference type="PROSITE" id="PS50930">
    <property type="entry name" value="HTH_LYTTR"/>
    <property type="match status" value="1"/>
</dbReference>
<dbReference type="SMART" id="SM00448">
    <property type="entry name" value="REC"/>
    <property type="match status" value="1"/>
</dbReference>
<comment type="function">
    <text evidence="4">Required for high-level post-exponential phase expression of a series of secreted proteins.</text>
</comment>
<dbReference type="RefSeq" id="WP_126779204.1">
    <property type="nucleotide sequence ID" value="NZ_JBQDMR010000020.1"/>
</dbReference>
<dbReference type="PANTHER" id="PTHR37299:SF3">
    <property type="entry name" value="STAGE 0 SPORULATION PROTEIN A HOMOLOG"/>
    <property type="match status" value="1"/>
</dbReference>
<evidence type="ECO:0000256" key="3">
    <source>
        <dbReference type="ARBA" id="ARBA00023159"/>
    </source>
</evidence>
<feature type="modified residue" description="4-aspartylphosphate" evidence="5">
    <location>
        <position position="61"/>
    </location>
</feature>
<dbReference type="Gene3D" id="2.40.50.1020">
    <property type="entry name" value="LytTr DNA-binding domain"/>
    <property type="match status" value="1"/>
</dbReference>
<reference evidence="8 9" key="1">
    <citation type="submission" date="2017-05" db="EMBL/GenBank/DDBJ databases">
        <title>Vagococcus spp. assemblies.</title>
        <authorList>
            <person name="Gulvik C.A."/>
        </authorList>
    </citation>
    <scope>NUCLEOTIDE SEQUENCE [LARGE SCALE GENOMIC DNA]</scope>
    <source>
        <strain evidence="8 9">NCFB 2777</strain>
    </source>
</reference>
<sequence>MLAVFICEDDPAQRARMEKIITDYIMIENFDMELTLSTSDPYDILTYLEHSPGTRGVYFLDVDLGQDINGIQLGAYIRDKDLNGKIIFITTHSELLVLTFTYKVEAMDYILKDNPTVIQTKVYEALIQAQKHYQREDKLDHQRIKLTIANQVRVFPLDDVMFIETSPTPHKLVLHLTNSTVEFYGKITDMPQQSPYLLISHKSYVVNIQNIRRIDKTNRKLTMKNGEHSFYSIRKLKQIEEALQIDF</sequence>
<dbReference type="Pfam" id="PF00072">
    <property type="entry name" value="Response_reg"/>
    <property type="match status" value="1"/>
</dbReference>
<keyword evidence="5" id="KW-0597">Phosphoprotein</keyword>
<dbReference type="GO" id="GO:0003677">
    <property type="term" value="F:DNA binding"/>
    <property type="evidence" value="ECO:0007669"/>
    <property type="project" value="UniProtKB-KW"/>
</dbReference>
<evidence type="ECO:0000259" key="6">
    <source>
        <dbReference type="PROSITE" id="PS50110"/>
    </source>
</evidence>
<dbReference type="InterPro" id="IPR007492">
    <property type="entry name" value="LytTR_DNA-bd_dom"/>
</dbReference>
<dbReference type="Pfam" id="PF04397">
    <property type="entry name" value="LytTR"/>
    <property type="match status" value="1"/>
</dbReference>
<evidence type="ECO:0000256" key="5">
    <source>
        <dbReference type="PROSITE-ProRule" id="PRU00169"/>
    </source>
</evidence>
<comment type="caution">
    <text evidence="8">The sequence shown here is derived from an EMBL/GenBank/DDBJ whole genome shotgun (WGS) entry which is preliminary data.</text>
</comment>
<dbReference type="InterPro" id="IPR001789">
    <property type="entry name" value="Sig_transdc_resp-reg_receiver"/>
</dbReference>
<dbReference type="EMBL" id="NGJU01000007">
    <property type="protein sequence ID" value="RST96513.1"/>
    <property type="molecule type" value="Genomic_DNA"/>
</dbReference>
<accession>A0A429ZS78</accession>
<proteinExistence type="predicted"/>
<feature type="domain" description="HTH LytTR-type" evidence="7">
    <location>
        <begin position="144"/>
        <end position="245"/>
    </location>
</feature>
<evidence type="ECO:0000256" key="1">
    <source>
        <dbReference type="ARBA" id="ARBA00022490"/>
    </source>
</evidence>
<organism evidence="8 9">
    <name type="scientific">Vagococcus salmoninarum</name>
    <dbReference type="NCBI Taxonomy" id="2739"/>
    <lineage>
        <taxon>Bacteria</taxon>
        <taxon>Bacillati</taxon>
        <taxon>Bacillota</taxon>
        <taxon>Bacilli</taxon>
        <taxon>Lactobacillales</taxon>
        <taxon>Enterococcaceae</taxon>
        <taxon>Vagococcus</taxon>
    </lineage>
</organism>
<gene>
    <name evidence="8" type="ORF">CBF35_06270</name>
</gene>